<name>A0A7C9MCM6_9BACT</name>
<accession>A0A7C9MCM6</accession>
<evidence type="ECO:0000313" key="1">
    <source>
        <dbReference type="EMBL" id="MUL27560.1"/>
    </source>
</evidence>
<dbReference type="AlphaFoldDB" id="A0A7C9MCM6"/>
<gene>
    <name evidence="1" type="ORF">F0475_04400</name>
</gene>
<reference evidence="1 2" key="1">
    <citation type="submission" date="2019-09" db="EMBL/GenBank/DDBJ databases">
        <title>Prevotella A2879 sp. nov., isolated from an abscess of a patient.</title>
        <authorList>
            <person name="Buhl M."/>
            <person name="Oberhettinger P."/>
        </authorList>
    </citation>
    <scope>NUCLEOTIDE SEQUENCE [LARGE SCALE GENOMIC DNA]</scope>
    <source>
        <strain evidence="1 2">A2879</strain>
    </source>
</reference>
<dbReference type="RefSeq" id="WP_155715626.1">
    <property type="nucleotide sequence ID" value="NZ_VVIQ01000003.1"/>
</dbReference>
<sequence>MANKDFLYGLSKMTFAGKTVGYIEKDSFEWGGKAPESVDVDAEQVPDAPVLTLVQKNSTVEPKFNMIQLNYENMAALLGGHATATGWEAPTDLLQLSGECLIDTPSGKRIKIPNAVLLSNLGGKLTLTEVSKIECQLKVMKPADGTAPFSIIDIPAG</sequence>
<proteinExistence type="predicted"/>
<dbReference type="EMBL" id="VVIQ01000003">
    <property type="protein sequence ID" value="MUL27560.1"/>
    <property type="molecule type" value="Genomic_DNA"/>
</dbReference>
<comment type="caution">
    <text evidence="1">The sequence shown here is derived from an EMBL/GenBank/DDBJ whole genome shotgun (WGS) entry which is preliminary data.</text>
</comment>
<evidence type="ECO:0000313" key="2">
    <source>
        <dbReference type="Proteomes" id="UP000482295"/>
    </source>
</evidence>
<keyword evidence="2" id="KW-1185">Reference proteome</keyword>
<protein>
    <recommendedName>
        <fullName evidence="3">Phage tail protein</fullName>
    </recommendedName>
</protein>
<organism evidence="1 2">
    <name type="scientific">Prevotella vespertina</name>
    <dbReference type="NCBI Taxonomy" id="2608404"/>
    <lineage>
        <taxon>Bacteria</taxon>
        <taxon>Pseudomonadati</taxon>
        <taxon>Bacteroidota</taxon>
        <taxon>Bacteroidia</taxon>
        <taxon>Bacteroidales</taxon>
        <taxon>Prevotellaceae</taxon>
        <taxon>Prevotella</taxon>
    </lineage>
</organism>
<evidence type="ECO:0008006" key="3">
    <source>
        <dbReference type="Google" id="ProtNLM"/>
    </source>
</evidence>
<dbReference type="Proteomes" id="UP000482295">
    <property type="component" value="Unassembled WGS sequence"/>
</dbReference>